<evidence type="ECO:0008006" key="8">
    <source>
        <dbReference type="Google" id="ProtNLM"/>
    </source>
</evidence>
<dbReference type="Proteomes" id="UP001489004">
    <property type="component" value="Unassembled WGS sequence"/>
</dbReference>
<keyword evidence="7" id="KW-1185">Reference proteome</keyword>
<dbReference type="PANTHER" id="PTHR43427">
    <property type="entry name" value="CHLORIDE CHANNEL PROTEIN CLC-E"/>
    <property type="match status" value="1"/>
</dbReference>
<feature type="transmembrane region" description="Helical" evidence="5">
    <location>
        <begin position="282"/>
        <end position="305"/>
    </location>
</feature>
<keyword evidence="3 5" id="KW-1133">Transmembrane helix</keyword>
<evidence type="ECO:0000256" key="2">
    <source>
        <dbReference type="ARBA" id="ARBA00022692"/>
    </source>
</evidence>
<dbReference type="AlphaFoldDB" id="A0AAW1R6C1"/>
<evidence type="ECO:0000256" key="5">
    <source>
        <dbReference type="SAM" id="Phobius"/>
    </source>
</evidence>
<dbReference type="InterPro" id="IPR050368">
    <property type="entry name" value="ClC-type_chloride_channel"/>
</dbReference>
<feature type="transmembrane region" description="Helical" evidence="5">
    <location>
        <begin position="368"/>
        <end position="392"/>
    </location>
</feature>
<evidence type="ECO:0000313" key="6">
    <source>
        <dbReference type="EMBL" id="KAK9829338.1"/>
    </source>
</evidence>
<keyword evidence="4 5" id="KW-0472">Membrane</keyword>
<feature type="transmembrane region" description="Helical" evidence="5">
    <location>
        <begin position="432"/>
        <end position="454"/>
    </location>
</feature>
<proteinExistence type="predicted"/>
<feature type="transmembrane region" description="Helical" evidence="5">
    <location>
        <begin position="342"/>
        <end position="362"/>
    </location>
</feature>
<dbReference type="PRINTS" id="PR00762">
    <property type="entry name" value="CLCHANNEL"/>
</dbReference>
<feature type="transmembrane region" description="Helical" evidence="5">
    <location>
        <begin position="165"/>
        <end position="188"/>
    </location>
</feature>
<dbReference type="SUPFAM" id="SSF81340">
    <property type="entry name" value="Clc chloride channel"/>
    <property type="match status" value="1"/>
</dbReference>
<dbReference type="GO" id="GO:0016020">
    <property type="term" value="C:membrane"/>
    <property type="evidence" value="ECO:0007669"/>
    <property type="project" value="UniProtKB-SubCell"/>
</dbReference>
<feature type="transmembrane region" description="Helical" evidence="5">
    <location>
        <begin position="200"/>
        <end position="221"/>
    </location>
</feature>
<gene>
    <name evidence="6" type="ORF">WJX72_005245</name>
</gene>
<reference evidence="6 7" key="1">
    <citation type="journal article" date="2024" name="Nat. Commun.">
        <title>Phylogenomics reveals the evolutionary origins of lichenization in chlorophyte algae.</title>
        <authorList>
            <person name="Puginier C."/>
            <person name="Libourel C."/>
            <person name="Otte J."/>
            <person name="Skaloud P."/>
            <person name="Haon M."/>
            <person name="Grisel S."/>
            <person name="Petersen M."/>
            <person name="Berrin J.G."/>
            <person name="Delaux P.M."/>
            <person name="Dal Grande F."/>
            <person name="Keller J."/>
        </authorList>
    </citation>
    <scope>NUCLEOTIDE SEQUENCE [LARGE SCALE GENOMIC DNA]</scope>
    <source>
        <strain evidence="6 7">SAG 2043</strain>
    </source>
</reference>
<dbReference type="EMBL" id="JALJOR010000001">
    <property type="protein sequence ID" value="KAK9829338.1"/>
    <property type="molecule type" value="Genomic_DNA"/>
</dbReference>
<dbReference type="CDD" id="cd00400">
    <property type="entry name" value="Voltage_gated_ClC"/>
    <property type="match status" value="1"/>
</dbReference>
<evidence type="ECO:0000256" key="3">
    <source>
        <dbReference type="ARBA" id="ARBA00022989"/>
    </source>
</evidence>
<name>A0AAW1R6C1_9CHLO</name>
<evidence type="ECO:0000256" key="4">
    <source>
        <dbReference type="ARBA" id="ARBA00023136"/>
    </source>
</evidence>
<feature type="transmembrane region" description="Helical" evidence="5">
    <location>
        <begin position="7"/>
        <end position="27"/>
    </location>
</feature>
<dbReference type="InterPro" id="IPR001807">
    <property type="entry name" value="ClC"/>
</dbReference>
<feature type="transmembrane region" description="Helical" evidence="5">
    <location>
        <begin position="111"/>
        <end position="129"/>
    </location>
</feature>
<protein>
    <recommendedName>
        <fullName evidence="8">Chloride channel protein</fullName>
    </recommendedName>
</protein>
<accession>A0AAW1R6C1</accession>
<dbReference type="Gene3D" id="1.10.3080.10">
    <property type="entry name" value="Clc chloride channel"/>
    <property type="match status" value="1"/>
</dbReference>
<dbReference type="Pfam" id="PF00654">
    <property type="entry name" value="Voltage_CLC"/>
    <property type="match status" value="1"/>
</dbReference>
<keyword evidence="2 5" id="KW-0812">Transmembrane</keyword>
<sequence>MAANTPGNLLILALVFGTLTGLIAWVYNTYFEFLLWLVWEWAPIHVVQPSLRRTAGSYSWFPEADKVAWLYTLLVTTCLGTLAGVTQRLLGSPGDLPETVRCIHEKGSIPIRTAPSMFICSAFSIAAGGSLGPEAALLALCGSSVSFVAKHVFGFQGQKLRNCALMGMTAGLAAFFGVALGGSLFALEVLHRTGLQFYEVATYAVATGTICLVVFRALSGLPFGSIWDFQTADPSVLDYRHVLVGVLMGMVAAVAAIVFMKLHAVIKWVIESTGLQEHHTPILSGLSGGLLIGVIGVLCPPTLFWGEYEIQTLADPSHPLPHIWPKGGVYGLDPFRQGDYTFWLYLLIAGAKFVAISISVLSGFRGGFIFPLFFAGTALGHAISSIPGVPFISSLSPVMLCMPVAAGLNSAITRTPFSTSLILAILSGHPEVTVPCLASSLVALFLTLDFPFILSQRDRQDIIIKEIELLDEDGNPGGV</sequence>
<feature type="transmembrane region" description="Helical" evidence="5">
    <location>
        <begin position="242"/>
        <end position="262"/>
    </location>
</feature>
<feature type="transmembrane region" description="Helical" evidence="5">
    <location>
        <begin position="68"/>
        <end position="90"/>
    </location>
</feature>
<evidence type="ECO:0000313" key="7">
    <source>
        <dbReference type="Proteomes" id="UP001489004"/>
    </source>
</evidence>
<dbReference type="PANTHER" id="PTHR43427:SF12">
    <property type="entry name" value="CHLORIDE TRANSPORTER"/>
    <property type="match status" value="1"/>
</dbReference>
<comment type="subcellular location">
    <subcellularLocation>
        <location evidence="1">Membrane</location>
        <topology evidence="1">Multi-pass membrane protein</topology>
    </subcellularLocation>
</comment>
<evidence type="ECO:0000256" key="1">
    <source>
        <dbReference type="ARBA" id="ARBA00004141"/>
    </source>
</evidence>
<organism evidence="6 7">
    <name type="scientific">[Myrmecia] bisecta</name>
    <dbReference type="NCBI Taxonomy" id="41462"/>
    <lineage>
        <taxon>Eukaryota</taxon>
        <taxon>Viridiplantae</taxon>
        <taxon>Chlorophyta</taxon>
        <taxon>core chlorophytes</taxon>
        <taxon>Trebouxiophyceae</taxon>
        <taxon>Trebouxiales</taxon>
        <taxon>Trebouxiaceae</taxon>
        <taxon>Myrmecia</taxon>
    </lineage>
</organism>
<comment type="caution">
    <text evidence="6">The sequence shown here is derived from an EMBL/GenBank/DDBJ whole genome shotgun (WGS) entry which is preliminary data.</text>
</comment>
<dbReference type="InterPro" id="IPR014743">
    <property type="entry name" value="Cl-channel_core"/>
</dbReference>
<dbReference type="GO" id="GO:0015108">
    <property type="term" value="F:chloride transmembrane transporter activity"/>
    <property type="evidence" value="ECO:0007669"/>
    <property type="project" value="InterPro"/>
</dbReference>